<feature type="domain" description="EamA" evidence="3">
    <location>
        <begin position="7"/>
        <end position="136"/>
    </location>
</feature>
<evidence type="ECO:0000313" key="4">
    <source>
        <dbReference type="EMBL" id="MBB6564058.1"/>
    </source>
</evidence>
<feature type="transmembrane region" description="Helical" evidence="2">
    <location>
        <begin position="259"/>
        <end position="279"/>
    </location>
</feature>
<feature type="transmembrane region" description="Helical" evidence="2">
    <location>
        <begin position="233"/>
        <end position="253"/>
    </location>
</feature>
<evidence type="ECO:0000259" key="3">
    <source>
        <dbReference type="Pfam" id="PF00892"/>
    </source>
</evidence>
<organism evidence="4 5">
    <name type="scientific">Acidovorax soli</name>
    <dbReference type="NCBI Taxonomy" id="592050"/>
    <lineage>
        <taxon>Bacteria</taxon>
        <taxon>Pseudomonadati</taxon>
        <taxon>Pseudomonadota</taxon>
        <taxon>Betaproteobacteria</taxon>
        <taxon>Burkholderiales</taxon>
        <taxon>Comamonadaceae</taxon>
        <taxon>Acidovorax</taxon>
    </lineage>
</organism>
<dbReference type="Gene3D" id="1.10.3730.20">
    <property type="match status" value="1"/>
</dbReference>
<accession>A0A7X0UDE7</accession>
<dbReference type="PANTHER" id="PTHR22911:SF103">
    <property type="entry name" value="BLR2811 PROTEIN"/>
    <property type="match status" value="1"/>
</dbReference>
<dbReference type="Proteomes" id="UP000575083">
    <property type="component" value="Unassembled WGS sequence"/>
</dbReference>
<keyword evidence="2" id="KW-0812">Transmembrane</keyword>
<keyword evidence="2" id="KW-0472">Membrane</keyword>
<dbReference type="RefSeq" id="WP_184865682.1">
    <property type="nucleotide sequence ID" value="NZ_JACHLK010000027.1"/>
</dbReference>
<feature type="transmembrane region" description="Helical" evidence="2">
    <location>
        <begin position="177"/>
        <end position="195"/>
    </location>
</feature>
<feature type="region of interest" description="Disordered" evidence="1">
    <location>
        <begin position="284"/>
        <end position="308"/>
    </location>
</feature>
<dbReference type="Pfam" id="PF00892">
    <property type="entry name" value="EamA"/>
    <property type="match status" value="2"/>
</dbReference>
<feature type="transmembrane region" description="Helical" evidence="2">
    <location>
        <begin position="67"/>
        <end position="87"/>
    </location>
</feature>
<name>A0A7X0UDE7_9BURK</name>
<dbReference type="AlphaFoldDB" id="A0A7X0UDE7"/>
<feature type="transmembrane region" description="Helical" evidence="2">
    <location>
        <begin position="93"/>
        <end position="114"/>
    </location>
</feature>
<feature type="transmembrane region" description="Helical" evidence="2">
    <location>
        <begin position="207"/>
        <end position="226"/>
    </location>
</feature>
<proteinExistence type="predicted"/>
<evidence type="ECO:0000256" key="2">
    <source>
        <dbReference type="SAM" id="Phobius"/>
    </source>
</evidence>
<gene>
    <name evidence="4" type="ORF">HNP48_006784</name>
</gene>
<dbReference type="SUPFAM" id="SSF103481">
    <property type="entry name" value="Multidrug resistance efflux transporter EmrE"/>
    <property type="match status" value="2"/>
</dbReference>
<feature type="transmembrane region" description="Helical" evidence="2">
    <location>
        <begin position="38"/>
        <end position="55"/>
    </location>
</feature>
<evidence type="ECO:0000256" key="1">
    <source>
        <dbReference type="SAM" id="MobiDB-lite"/>
    </source>
</evidence>
<feature type="domain" description="EamA" evidence="3">
    <location>
        <begin position="147"/>
        <end position="271"/>
    </location>
</feature>
<comment type="caution">
    <text evidence="4">The sequence shown here is derived from an EMBL/GenBank/DDBJ whole genome shotgun (WGS) entry which is preliminary data.</text>
</comment>
<keyword evidence="2" id="KW-1133">Transmembrane helix</keyword>
<reference evidence="4 5" key="1">
    <citation type="submission" date="2020-08" db="EMBL/GenBank/DDBJ databases">
        <title>Functional genomics of gut bacteria from endangered species of beetles.</title>
        <authorList>
            <person name="Carlos-Shanley C."/>
        </authorList>
    </citation>
    <scope>NUCLEOTIDE SEQUENCE [LARGE SCALE GENOMIC DNA]</scope>
    <source>
        <strain evidence="4 5">S00198</strain>
    </source>
</reference>
<dbReference type="EMBL" id="JACHLK010000027">
    <property type="protein sequence ID" value="MBB6564058.1"/>
    <property type="molecule type" value="Genomic_DNA"/>
</dbReference>
<sequence length="308" mass="32621">MSAHHLRGSLLLVAAMAGFSVSDALVQRAGSGLDAGQLAWLRYALLLLTALPLALRQPGLLRSRRPFLQLGRAAGLVGSAVLFLQGIKTLPMAEATALVFASPLYVTLLSALLLHEPWRPWRHAPVLLGFAGVLVVAQPGGAGFDAGMLFPLLSSLAWAGAVLCTRLLSGSDPAPTTILYSAALGVLALALPAARIDPGVFALQWPWLLAMAGSWCIAQWLIVWAYRIAPPSAIAPFSYSQLFWAALLGWMVFGQVPQGSTLLGIALIVLSGLWAAWMARPRPELEPGSAHPGRRSVEPSAKSGPKHE</sequence>
<dbReference type="InterPro" id="IPR000620">
    <property type="entry name" value="EamA_dom"/>
</dbReference>
<dbReference type="PANTHER" id="PTHR22911">
    <property type="entry name" value="ACYL-MALONYL CONDENSING ENZYME-RELATED"/>
    <property type="match status" value="1"/>
</dbReference>
<feature type="transmembrane region" description="Helical" evidence="2">
    <location>
        <begin position="126"/>
        <end position="142"/>
    </location>
</feature>
<protein>
    <submittedName>
        <fullName evidence="4">Drug/metabolite transporter (DMT)-like permease</fullName>
    </submittedName>
</protein>
<keyword evidence="5" id="KW-1185">Reference proteome</keyword>
<evidence type="ECO:0000313" key="5">
    <source>
        <dbReference type="Proteomes" id="UP000575083"/>
    </source>
</evidence>
<dbReference type="GO" id="GO:0016020">
    <property type="term" value="C:membrane"/>
    <property type="evidence" value="ECO:0007669"/>
    <property type="project" value="InterPro"/>
</dbReference>
<dbReference type="InterPro" id="IPR037185">
    <property type="entry name" value="EmrE-like"/>
</dbReference>